<reference evidence="2" key="1">
    <citation type="submission" date="2022-12" db="EMBL/GenBank/DDBJ databases">
        <title>Jiella pelagia sp. nov., isolated from phosphonate enriched culture of Northwest Pacific surface seawater.</title>
        <authorList>
            <person name="Shin D.Y."/>
            <person name="Hwang C.Y."/>
        </authorList>
    </citation>
    <scope>NUCLEOTIDE SEQUENCE</scope>
    <source>
        <strain evidence="2">HL-NP1</strain>
    </source>
</reference>
<organism evidence="2 3">
    <name type="scientific">Jiella pelagia</name>
    <dbReference type="NCBI Taxonomy" id="2986949"/>
    <lineage>
        <taxon>Bacteria</taxon>
        <taxon>Pseudomonadati</taxon>
        <taxon>Pseudomonadota</taxon>
        <taxon>Alphaproteobacteria</taxon>
        <taxon>Hyphomicrobiales</taxon>
        <taxon>Aurantimonadaceae</taxon>
        <taxon>Jiella</taxon>
    </lineage>
</organism>
<dbReference type="Pfam" id="PF11412">
    <property type="entry name" value="DsbD_N"/>
    <property type="match status" value="1"/>
</dbReference>
<dbReference type="Proteomes" id="UP001164020">
    <property type="component" value="Chromosome"/>
</dbReference>
<accession>A0ABY7C6N5</accession>
<sequence length="291" mass="30445">MHIYDPAMRRAPAANLPHIAPWVRRAVAGLAVLLCCGLAPVLAADNDASVFRNNEVTLRLVRAKEPVDGAVRAALLVDLAPGWKTYWIDPGASGVPPLIDLSRTAGFQTIDQHFPPPHRFGEDMTRANGYEGDVAFAFELAVEPGETIETVAASLFLGVCKDICIPVQADLAAGTQATDDEAVASAFAALPTEAADGAFEVSGAADGKSLRVAVIDDADGAGAPDLFVTSAGGWYFDEPSRVSREGGHIVYDVPIAERPSGVDGRPEAVDLLFTREGKGLSATSVRVSPAG</sequence>
<dbReference type="RefSeq" id="WP_268883552.1">
    <property type="nucleotide sequence ID" value="NZ_CP114029.1"/>
</dbReference>
<dbReference type="EMBL" id="CP114029">
    <property type="protein sequence ID" value="WAP71010.1"/>
    <property type="molecule type" value="Genomic_DNA"/>
</dbReference>
<evidence type="ECO:0000259" key="1">
    <source>
        <dbReference type="Pfam" id="PF11412"/>
    </source>
</evidence>
<feature type="domain" description="Thiol:disulfide interchange protein DsbD N-terminal" evidence="1">
    <location>
        <begin position="68"/>
        <end position="172"/>
    </location>
</feature>
<proteinExistence type="predicted"/>
<keyword evidence="3" id="KW-1185">Reference proteome</keyword>
<name>A0ABY7C6N5_9HYPH</name>
<dbReference type="InterPro" id="IPR028250">
    <property type="entry name" value="DsbDN"/>
</dbReference>
<gene>
    <name evidence="2" type="ORF">OH818_14235</name>
</gene>
<evidence type="ECO:0000313" key="3">
    <source>
        <dbReference type="Proteomes" id="UP001164020"/>
    </source>
</evidence>
<protein>
    <submittedName>
        <fullName evidence="2">Protein-disulfide reductase DsbD family protein</fullName>
    </submittedName>
</protein>
<evidence type="ECO:0000313" key="2">
    <source>
        <dbReference type="EMBL" id="WAP71010.1"/>
    </source>
</evidence>